<evidence type="ECO:0008006" key="4">
    <source>
        <dbReference type="Google" id="ProtNLM"/>
    </source>
</evidence>
<dbReference type="Gene3D" id="3.90.850.10">
    <property type="entry name" value="Fumarylacetoacetase-like, C-terminal domain"/>
    <property type="match status" value="1"/>
</dbReference>
<dbReference type="KEGG" id="pmaw:MACH26_29310"/>
<sequence>MVVLKVSAFICLWVSSVVHSACLSPQKVSELVAGYPTHPVSGLSVINTLSDAYCSQNRYLELLKKQLGDVKGYKVGFTSKAGQQRFKIASPATGALLERMFIPNNSKVPLDYGFRTLIEPDFMVIIADNGIMQANSARDTLQYVASIHPFIELVAMQLAPEEPVTGNRLVAINIAATKALMGEAIEVQDNDEFYQQIPFIEAVFSNDKGEVIQKTDAQALMGHPLEVLFWLIKDFQQRGLTLKAGDKVSLGATGKLYPISAEPMTYHYHFSGLSQEPALASVSMVKAQ</sequence>
<accession>A0AA48I7J3</accession>
<dbReference type="GO" id="GO:0008684">
    <property type="term" value="F:2-oxopent-4-enoate hydratase activity"/>
    <property type="evidence" value="ECO:0007669"/>
    <property type="project" value="TreeGrafter"/>
</dbReference>
<dbReference type="PANTHER" id="PTHR30143">
    <property type="entry name" value="ACID HYDRATASE"/>
    <property type="match status" value="1"/>
</dbReference>
<name>A0AA48I7J3_9ALTE</name>
<dbReference type="AlphaFoldDB" id="A0AA48I7J3"/>
<dbReference type="SUPFAM" id="SSF56529">
    <property type="entry name" value="FAH"/>
    <property type="match status" value="1"/>
</dbReference>
<dbReference type="GO" id="GO:0005737">
    <property type="term" value="C:cytoplasm"/>
    <property type="evidence" value="ECO:0007669"/>
    <property type="project" value="TreeGrafter"/>
</dbReference>
<evidence type="ECO:0000313" key="2">
    <source>
        <dbReference type="EMBL" id="BDX07410.1"/>
    </source>
</evidence>
<dbReference type="Proteomes" id="UP001333710">
    <property type="component" value="Chromosome"/>
</dbReference>
<protein>
    <recommendedName>
        <fullName evidence="4">Hydratase</fullName>
    </recommendedName>
</protein>
<organism evidence="2 3">
    <name type="scientific">Planctobacterium marinum</name>
    <dbReference type="NCBI Taxonomy" id="1631968"/>
    <lineage>
        <taxon>Bacteria</taxon>
        <taxon>Pseudomonadati</taxon>
        <taxon>Pseudomonadota</taxon>
        <taxon>Gammaproteobacteria</taxon>
        <taxon>Alteromonadales</taxon>
        <taxon>Alteromonadaceae</taxon>
        <taxon>Planctobacterium</taxon>
    </lineage>
</organism>
<dbReference type="InterPro" id="IPR050772">
    <property type="entry name" value="Hydratase-Decarb/MhpD_sf"/>
</dbReference>
<evidence type="ECO:0000256" key="1">
    <source>
        <dbReference type="SAM" id="SignalP"/>
    </source>
</evidence>
<proteinExistence type="predicted"/>
<dbReference type="PANTHER" id="PTHR30143:SF0">
    <property type="entry name" value="2-KETO-4-PENTENOATE HYDRATASE"/>
    <property type="match status" value="1"/>
</dbReference>
<reference evidence="2" key="1">
    <citation type="submission" date="2023-01" db="EMBL/GenBank/DDBJ databases">
        <title>Complete genome sequence of Planctobacterium marinum strain Dej080120_11.</title>
        <authorList>
            <person name="Ueki S."/>
            <person name="Maruyama F."/>
        </authorList>
    </citation>
    <scope>NUCLEOTIDE SEQUENCE</scope>
    <source>
        <strain evidence="2">Dej080120_11</strain>
    </source>
</reference>
<keyword evidence="1" id="KW-0732">Signal</keyword>
<gene>
    <name evidence="2" type="ORF">MACH26_29310</name>
</gene>
<evidence type="ECO:0000313" key="3">
    <source>
        <dbReference type="Proteomes" id="UP001333710"/>
    </source>
</evidence>
<keyword evidence="3" id="KW-1185">Reference proteome</keyword>
<feature type="signal peptide" evidence="1">
    <location>
        <begin position="1"/>
        <end position="20"/>
    </location>
</feature>
<dbReference type="InterPro" id="IPR036663">
    <property type="entry name" value="Fumarylacetoacetase_C_sf"/>
</dbReference>
<dbReference type="EMBL" id="AP027272">
    <property type="protein sequence ID" value="BDX07410.1"/>
    <property type="molecule type" value="Genomic_DNA"/>
</dbReference>
<feature type="chain" id="PRO_5041291625" description="Hydratase" evidence="1">
    <location>
        <begin position="21"/>
        <end position="288"/>
    </location>
</feature>